<protein>
    <recommendedName>
        <fullName evidence="3">IstB-like ATP binding protein</fullName>
    </recommendedName>
</protein>
<sequence length="28" mass="3087">LDGASYRLRNHHAAAGELRRVTTGTNLH</sequence>
<dbReference type="AlphaFoldDB" id="A0A2T0TZ41"/>
<gene>
    <name evidence="1" type="ORF">BCF74_13718</name>
</gene>
<evidence type="ECO:0008006" key="3">
    <source>
        <dbReference type="Google" id="ProtNLM"/>
    </source>
</evidence>
<organism evidence="1 2">
    <name type="scientific">Knoellia remsis</name>
    <dbReference type="NCBI Taxonomy" id="407159"/>
    <lineage>
        <taxon>Bacteria</taxon>
        <taxon>Bacillati</taxon>
        <taxon>Actinomycetota</taxon>
        <taxon>Actinomycetes</taxon>
        <taxon>Micrococcales</taxon>
        <taxon>Intrasporangiaceae</taxon>
        <taxon>Knoellia</taxon>
    </lineage>
</organism>
<dbReference type="Proteomes" id="UP000237822">
    <property type="component" value="Unassembled WGS sequence"/>
</dbReference>
<evidence type="ECO:0000313" key="1">
    <source>
        <dbReference type="EMBL" id="PRY50937.1"/>
    </source>
</evidence>
<feature type="non-terminal residue" evidence="1">
    <location>
        <position position="1"/>
    </location>
</feature>
<name>A0A2T0TZ41_9MICO</name>
<accession>A0A2T0TZ41</accession>
<dbReference type="EMBL" id="PVTI01000037">
    <property type="protein sequence ID" value="PRY50937.1"/>
    <property type="molecule type" value="Genomic_DNA"/>
</dbReference>
<evidence type="ECO:0000313" key="2">
    <source>
        <dbReference type="Proteomes" id="UP000237822"/>
    </source>
</evidence>
<comment type="caution">
    <text evidence="1">The sequence shown here is derived from an EMBL/GenBank/DDBJ whole genome shotgun (WGS) entry which is preliminary data.</text>
</comment>
<proteinExistence type="predicted"/>
<keyword evidence="2" id="KW-1185">Reference proteome</keyword>
<reference evidence="1 2" key="1">
    <citation type="submission" date="2018-03" db="EMBL/GenBank/DDBJ databases">
        <title>Genomic Encyclopedia of Archaeal and Bacterial Type Strains, Phase II (KMG-II): from individual species to whole genera.</title>
        <authorList>
            <person name="Goeker M."/>
        </authorList>
    </citation>
    <scope>NUCLEOTIDE SEQUENCE [LARGE SCALE GENOMIC DNA]</scope>
    <source>
        <strain evidence="1 2">ATCC BAA-1496</strain>
    </source>
</reference>